<evidence type="ECO:0000313" key="1">
    <source>
        <dbReference type="EMBL" id="OGD10678.1"/>
    </source>
</evidence>
<sequence length="223" mass="24948">MSKRQGFLSLGLLTVFLLVMLYVVSIPTRLSSSAKTASEETIVISLVQGWNNLSLPLNLNLTASDLCALVPEMTDIYTFNSVWTGYYGCKKTAHVDYSLVPYKGYIVYLTAPQSFTLTGTRYPFSVYEWVLGPNYVGFDTSKQRLEAKKICAQKFTSPLEIISISRKPAEAAGNWSYWETYDCSSPTVPSFEIKQADAYFVTVQNPTKPEKTNSSPARLPNRI</sequence>
<organism evidence="1 2">
    <name type="scientific">Candidatus Amesbacteria bacterium RIFOXYB1_FULL_44_23</name>
    <dbReference type="NCBI Taxonomy" id="1797263"/>
    <lineage>
        <taxon>Bacteria</taxon>
        <taxon>Candidatus Amesiibacteriota</taxon>
    </lineage>
</organism>
<gene>
    <name evidence="1" type="ORF">A2397_00205</name>
</gene>
<dbReference type="Proteomes" id="UP000176424">
    <property type="component" value="Unassembled WGS sequence"/>
</dbReference>
<proteinExistence type="predicted"/>
<dbReference type="STRING" id="1797263.A2397_00205"/>
<dbReference type="EMBL" id="MEXR01000001">
    <property type="protein sequence ID" value="OGD10678.1"/>
    <property type="molecule type" value="Genomic_DNA"/>
</dbReference>
<protein>
    <submittedName>
        <fullName evidence="1">Uncharacterized protein</fullName>
    </submittedName>
</protein>
<comment type="caution">
    <text evidence="1">The sequence shown here is derived from an EMBL/GenBank/DDBJ whole genome shotgun (WGS) entry which is preliminary data.</text>
</comment>
<evidence type="ECO:0000313" key="2">
    <source>
        <dbReference type="Proteomes" id="UP000176424"/>
    </source>
</evidence>
<accession>A0A1F4ZX64</accession>
<name>A0A1F4ZX64_9BACT</name>
<dbReference type="AlphaFoldDB" id="A0A1F4ZX64"/>
<reference evidence="1 2" key="1">
    <citation type="journal article" date="2016" name="Nat. Commun.">
        <title>Thousands of microbial genomes shed light on interconnected biogeochemical processes in an aquifer system.</title>
        <authorList>
            <person name="Anantharaman K."/>
            <person name="Brown C.T."/>
            <person name="Hug L.A."/>
            <person name="Sharon I."/>
            <person name="Castelle C.J."/>
            <person name="Probst A.J."/>
            <person name="Thomas B.C."/>
            <person name="Singh A."/>
            <person name="Wilkins M.J."/>
            <person name="Karaoz U."/>
            <person name="Brodie E.L."/>
            <person name="Williams K.H."/>
            <person name="Hubbard S.S."/>
            <person name="Banfield J.F."/>
        </authorList>
    </citation>
    <scope>NUCLEOTIDE SEQUENCE [LARGE SCALE GENOMIC DNA]</scope>
</reference>